<dbReference type="AlphaFoldDB" id="A0A345C3T4"/>
<evidence type="ECO:0000256" key="3">
    <source>
        <dbReference type="ARBA" id="ARBA00012261"/>
    </source>
</evidence>
<dbReference type="Gene3D" id="3.40.50.170">
    <property type="entry name" value="Formyl transferase, N-terminal domain"/>
    <property type="match status" value="1"/>
</dbReference>
<comment type="function">
    <text evidence="1 8">Attaches a formyl group to the free amino group of methionyl-tRNA(fMet). The formyl group appears to play a dual role in the initiator identity of N-formylmethionyl-tRNA by promoting its recognition by IF2 and preventing the misappropriation of this tRNA by the elongation apparatus.</text>
</comment>
<evidence type="ECO:0000313" key="13">
    <source>
        <dbReference type="Proteomes" id="UP000252100"/>
    </source>
</evidence>
<dbReference type="EC" id="2.1.2.9" evidence="3 8"/>
<dbReference type="InterPro" id="IPR037022">
    <property type="entry name" value="Formyl_trans_C_sf"/>
</dbReference>
<dbReference type="InterPro" id="IPR036477">
    <property type="entry name" value="Formyl_transf_N_sf"/>
</dbReference>
<evidence type="ECO:0000256" key="8">
    <source>
        <dbReference type="HAMAP-Rule" id="MF_00182"/>
    </source>
</evidence>
<feature type="domain" description="Formyl transferase N-terminal" evidence="10">
    <location>
        <begin position="2"/>
        <end position="171"/>
    </location>
</feature>
<proteinExistence type="inferred from homology"/>
<dbReference type="InterPro" id="IPR044135">
    <property type="entry name" value="Met-tRNA-FMT_C"/>
</dbReference>
<dbReference type="Pfam" id="PF00551">
    <property type="entry name" value="Formyl_trans_N"/>
    <property type="match status" value="1"/>
</dbReference>
<dbReference type="EMBL" id="CP031092">
    <property type="protein sequence ID" value="AXF57865.1"/>
    <property type="molecule type" value="Genomic_DNA"/>
</dbReference>
<organism evidence="12 13">
    <name type="scientific">Salicibibacter kimchii</name>
    <dbReference type="NCBI Taxonomy" id="2099786"/>
    <lineage>
        <taxon>Bacteria</taxon>
        <taxon>Bacillati</taxon>
        <taxon>Bacillota</taxon>
        <taxon>Bacilli</taxon>
        <taxon>Bacillales</taxon>
        <taxon>Bacillaceae</taxon>
        <taxon>Salicibibacter</taxon>
    </lineage>
</organism>
<dbReference type="RefSeq" id="WP_114376080.1">
    <property type="nucleotide sequence ID" value="NZ_CP031092.1"/>
</dbReference>
<dbReference type="Pfam" id="PF02911">
    <property type="entry name" value="Formyl_trans_C"/>
    <property type="match status" value="1"/>
</dbReference>
<dbReference type="PANTHER" id="PTHR11138:SF5">
    <property type="entry name" value="METHIONYL-TRNA FORMYLTRANSFERASE, MITOCHONDRIAL"/>
    <property type="match status" value="1"/>
</dbReference>
<accession>A0A345C3T4</accession>
<dbReference type="Proteomes" id="UP000252100">
    <property type="component" value="Chromosome"/>
</dbReference>
<dbReference type="InterPro" id="IPR005793">
    <property type="entry name" value="Formyl_trans_C"/>
</dbReference>
<evidence type="ECO:0000313" key="12">
    <source>
        <dbReference type="EMBL" id="AXF57865.1"/>
    </source>
</evidence>
<dbReference type="HAMAP" id="MF_00182">
    <property type="entry name" value="Formyl_trans"/>
    <property type="match status" value="1"/>
</dbReference>
<evidence type="ECO:0000259" key="11">
    <source>
        <dbReference type="Pfam" id="PF02911"/>
    </source>
</evidence>
<keyword evidence="13" id="KW-1185">Reference proteome</keyword>
<dbReference type="CDD" id="cd08646">
    <property type="entry name" value="FMT_core_Met-tRNA-FMT_N"/>
    <property type="match status" value="1"/>
</dbReference>
<dbReference type="InterPro" id="IPR041711">
    <property type="entry name" value="Met-tRNA-FMT_N"/>
</dbReference>
<evidence type="ECO:0000256" key="9">
    <source>
        <dbReference type="SAM" id="MobiDB-lite"/>
    </source>
</evidence>
<evidence type="ECO:0000256" key="4">
    <source>
        <dbReference type="ARBA" id="ARBA00016014"/>
    </source>
</evidence>
<keyword evidence="5 8" id="KW-0808">Transferase</keyword>
<dbReference type="FunFam" id="3.40.50.12230:FF:000001">
    <property type="entry name" value="Methionyl-tRNA formyltransferase"/>
    <property type="match status" value="1"/>
</dbReference>
<evidence type="ECO:0000256" key="6">
    <source>
        <dbReference type="ARBA" id="ARBA00022917"/>
    </source>
</evidence>
<dbReference type="SUPFAM" id="SSF50486">
    <property type="entry name" value="FMT C-terminal domain-like"/>
    <property type="match status" value="1"/>
</dbReference>
<comment type="similarity">
    <text evidence="2 8">Belongs to the Fmt family.</text>
</comment>
<evidence type="ECO:0000256" key="7">
    <source>
        <dbReference type="ARBA" id="ARBA00048558"/>
    </source>
</evidence>
<dbReference type="GO" id="GO:0005829">
    <property type="term" value="C:cytosol"/>
    <property type="evidence" value="ECO:0007669"/>
    <property type="project" value="TreeGrafter"/>
</dbReference>
<sequence>MGTPDFAVPVLSMLWHEGHTVLKVITQPDRPKGRKQQPAKPPVKEEAERLGLEVLQPEKVKEAVTDILDPHPDLVVTAAYGQLLPESLLSGPPYGCVNVHASLLPKYRGGAPIHQAVIDGEKETGVTLMYMVKKMDAGDMLAQASLPIEETDTAGALHDKLSELGTDLLRKTLPVIAARNVTPEPQEEAHVTYAPNLSRGQERIDWQTSADAVYNQIRGMNPWPVAYTHWGDDRLKIWRASRTSERFPQKKPGEVVRATADEGIIVACGDEYGLSLQEVQPAGKKKMAVSDFLRGRGQSLAVGEVFGNGENDG</sequence>
<evidence type="ECO:0000259" key="10">
    <source>
        <dbReference type="Pfam" id="PF00551"/>
    </source>
</evidence>
<evidence type="ECO:0000256" key="2">
    <source>
        <dbReference type="ARBA" id="ARBA00010699"/>
    </source>
</evidence>
<dbReference type="InterPro" id="IPR011034">
    <property type="entry name" value="Formyl_transferase-like_C_sf"/>
</dbReference>
<dbReference type="NCBIfam" id="TIGR00460">
    <property type="entry name" value="fmt"/>
    <property type="match status" value="1"/>
</dbReference>
<name>A0A345C3T4_9BACI</name>
<dbReference type="KEGG" id="rue:DT065_04965"/>
<feature type="binding site" evidence="8">
    <location>
        <begin position="102"/>
        <end position="105"/>
    </location>
    <ligand>
        <name>(6S)-5,6,7,8-tetrahydrofolate</name>
        <dbReference type="ChEBI" id="CHEBI:57453"/>
    </ligand>
</feature>
<dbReference type="InterPro" id="IPR002376">
    <property type="entry name" value="Formyl_transf_N"/>
</dbReference>
<keyword evidence="6 8" id="KW-0648">Protein biosynthesis</keyword>
<dbReference type="Gene3D" id="3.10.25.10">
    <property type="entry name" value="Formyl transferase, C-terminal domain"/>
    <property type="match status" value="1"/>
</dbReference>
<evidence type="ECO:0000256" key="5">
    <source>
        <dbReference type="ARBA" id="ARBA00022679"/>
    </source>
</evidence>
<feature type="region of interest" description="Disordered" evidence="9">
    <location>
        <begin position="27"/>
        <end position="49"/>
    </location>
</feature>
<reference evidence="12 13" key="1">
    <citation type="journal article" date="2018" name="J. Microbiol.">
        <title>Salicibibacter kimchii gen. nov., sp. nov., a moderately halophilic and alkalitolerant bacterium in the family Bacillaceae, isolated from kimchi.</title>
        <authorList>
            <person name="Jang J.Y."/>
            <person name="Oh Y.J."/>
            <person name="Lim S.K."/>
            <person name="Park H.K."/>
            <person name="Lee C."/>
            <person name="Kim J.Y."/>
            <person name="Lee M.A."/>
            <person name="Choi H.J."/>
        </authorList>
    </citation>
    <scope>NUCLEOTIDE SEQUENCE [LARGE SCALE GENOMIC DNA]</scope>
    <source>
        <strain evidence="12 13">NKC1-1</strain>
    </source>
</reference>
<protein>
    <recommendedName>
        <fullName evidence="4 8">Methionyl-tRNA formyltransferase</fullName>
        <ecNumber evidence="3 8">2.1.2.9</ecNumber>
    </recommendedName>
</protein>
<dbReference type="PROSITE" id="PS00373">
    <property type="entry name" value="GART"/>
    <property type="match status" value="1"/>
</dbReference>
<dbReference type="SUPFAM" id="SSF53328">
    <property type="entry name" value="Formyltransferase"/>
    <property type="match status" value="1"/>
</dbReference>
<dbReference type="CDD" id="cd08704">
    <property type="entry name" value="Met_tRNA_FMT_C"/>
    <property type="match status" value="1"/>
</dbReference>
<dbReference type="PANTHER" id="PTHR11138">
    <property type="entry name" value="METHIONYL-TRNA FORMYLTRANSFERASE"/>
    <property type="match status" value="1"/>
</dbReference>
<evidence type="ECO:0000256" key="1">
    <source>
        <dbReference type="ARBA" id="ARBA00002606"/>
    </source>
</evidence>
<dbReference type="InterPro" id="IPR001555">
    <property type="entry name" value="GART_AS"/>
</dbReference>
<gene>
    <name evidence="8" type="primary">fmt</name>
    <name evidence="12" type="ORF">DT065_04965</name>
</gene>
<dbReference type="OrthoDB" id="9802815at2"/>
<dbReference type="InterPro" id="IPR005794">
    <property type="entry name" value="Fmt"/>
</dbReference>
<comment type="catalytic activity">
    <reaction evidence="7 8">
        <text>L-methionyl-tRNA(fMet) + (6R)-10-formyltetrahydrofolate = N-formyl-L-methionyl-tRNA(fMet) + (6S)-5,6,7,8-tetrahydrofolate + H(+)</text>
        <dbReference type="Rhea" id="RHEA:24380"/>
        <dbReference type="Rhea" id="RHEA-COMP:9952"/>
        <dbReference type="Rhea" id="RHEA-COMP:9953"/>
        <dbReference type="ChEBI" id="CHEBI:15378"/>
        <dbReference type="ChEBI" id="CHEBI:57453"/>
        <dbReference type="ChEBI" id="CHEBI:78530"/>
        <dbReference type="ChEBI" id="CHEBI:78844"/>
        <dbReference type="ChEBI" id="CHEBI:195366"/>
        <dbReference type="EC" id="2.1.2.9"/>
    </reaction>
</comment>
<feature type="domain" description="Formyl transferase C-terminal" evidence="11">
    <location>
        <begin position="197"/>
        <end position="296"/>
    </location>
</feature>
<dbReference type="GO" id="GO:0004479">
    <property type="term" value="F:methionyl-tRNA formyltransferase activity"/>
    <property type="evidence" value="ECO:0007669"/>
    <property type="project" value="UniProtKB-UniRule"/>
</dbReference>